<name>A0A7I0HWM1_9LEPT</name>
<dbReference type="InterPro" id="IPR019734">
    <property type="entry name" value="TPR_rpt"/>
</dbReference>
<gene>
    <name evidence="4" type="ORF">EHQ43_01535</name>
</gene>
<feature type="repeat" description="TPR" evidence="3">
    <location>
        <begin position="97"/>
        <end position="130"/>
    </location>
</feature>
<comment type="caution">
    <text evidence="4">The sequence shown here is derived from an EMBL/GenBank/DDBJ whole genome shotgun (WGS) entry which is preliminary data.</text>
</comment>
<accession>A0A7I0HWM1</accession>
<proteinExistence type="predicted"/>
<dbReference type="PANTHER" id="PTHR44943">
    <property type="entry name" value="CELLULOSE SYNTHASE OPERON PROTEIN C"/>
    <property type="match status" value="1"/>
</dbReference>
<dbReference type="Gene3D" id="1.25.40.10">
    <property type="entry name" value="Tetratricopeptide repeat domain"/>
    <property type="match status" value="2"/>
</dbReference>
<dbReference type="RefSeq" id="WP_135769980.1">
    <property type="nucleotide sequence ID" value="NZ_RQFT01000002.1"/>
</dbReference>
<evidence type="ECO:0000256" key="1">
    <source>
        <dbReference type="ARBA" id="ARBA00022737"/>
    </source>
</evidence>
<sequence length="184" mass="21261">MRNILIFIIPFIFILSCTKSNSENELTKEALEINKHALVIAKSNPTEALQLFKKASLLDPKNLDYINNQGAIHLTLKQYDLAKPLFISTIQINPKYIRGHYNLGKCFYELGDYNSALKSYKKAIQNSPNHENLEARFNLAATYAKLKRKKDAIQEYKIFLSKIDPSNRQAIDETKKRIQELEKK</sequence>
<dbReference type="EMBL" id="RQFT01000002">
    <property type="protein sequence ID" value="TGL09165.1"/>
    <property type="molecule type" value="Genomic_DNA"/>
</dbReference>
<dbReference type="AlphaFoldDB" id="A0A7I0HWM1"/>
<dbReference type="SMART" id="SM00028">
    <property type="entry name" value="TPR"/>
    <property type="match status" value="4"/>
</dbReference>
<dbReference type="PANTHER" id="PTHR44943:SF8">
    <property type="entry name" value="TPR REPEAT-CONTAINING PROTEIN MJ0263"/>
    <property type="match status" value="1"/>
</dbReference>
<keyword evidence="1" id="KW-0677">Repeat</keyword>
<evidence type="ECO:0000313" key="5">
    <source>
        <dbReference type="Proteomes" id="UP000297641"/>
    </source>
</evidence>
<dbReference type="Proteomes" id="UP000297641">
    <property type="component" value="Unassembled WGS sequence"/>
</dbReference>
<protein>
    <submittedName>
        <fullName evidence="4">Tetratricopeptide repeat protein</fullName>
    </submittedName>
</protein>
<dbReference type="SUPFAM" id="SSF48452">
    <property type="entry name" value="TPR-like"/>
    <property type="match status" value="1"/>
</dbReference>
<evidence type="ECO:0000256" key="2">
    <source>
        <dbReference type="ARBA" id="ARBA00022803"/>
    </source>
</evidence>
<reference evidence="4 5" key="1">
    <citation type="journal article" date="2019" name="PLoS Negl. Trop. Dis.">
        <title>Revisiting the worldwide diversity of Leptospira species in the environment.</title>
        <authorList>
            <person name="Vincent A.T."/>
            <person name="Schiettekatte O."/>
            <person name="Bourhy P."/>
            <person name="Veyrier F.J."/>
            <person name="Picardeau M."/>
        </authorList>
    </citation>
    <scope>NUCLEOTIDE SEQUENCE [LARGE SCALE GENOMIC DNA]</scope>
    <source>
        <strain evidence="4 5">201800273</strain>
    </source>
</reference>
<dbReference type="PROSITE" id="PS50293">
    <property type="entry name" value="TPR_REGION"/>
    <property type="match status" value="1"/>
</dbReference>
<evidence type="ECO:0000256" key="3">
    <source>
        <dbReference type="PROSITE-ProRule" id="PRU00339"/>
    </source>
</evidence>
<dbReference type="Pfam" id="PF13174">
    <property type="entry name" value="TPR_6"/>
    <property type="match status" value="1"/>
</dbReference>
<dbReference type="Pfam" id="PF00515">
    <property type="entry name" value="TPR_1"/>
    <property type="match status" value="1"/>
</dbReference>
<evidence type="ECO:0000313" key="4">
    <source>
        <dbReference type="EMBL" id="TGL09165.1"/>
    </source>
</evidence>
<dbReference type="InterPro" id="IPR011990">
    <property type="entry name" value="TPR-like_helical_dom_sf"/>
</dbReference>
<dbReference type="InterPro" id="IPR051685">
    <property type="entry name" value="Ycf3/AcsC/BcsC/TPR_MFPF"/>
</dbReference>
<keyword evidence="2 3" id="KW-0802">TPR repeat</keyword>
<organism evidence="4 5">
    <name type="scientific">Leptospira bouyouniensis</name>
    <dbReference type="NCBI Taxonomy" id="2484911"/>
    <lineage>
        <taxon>Bacteria</taxon>
        <taxon>Pseudomonadati</taxon>
        <taxon>Spirochaetota</taxon>
        <taxon>Spirochaetia</taxon>
        <taxon>Leptospirales</taxon>
        <taxon>Leptospiraceae</taxon>
        <taxon>Leptospira</taxon>
    </lineage>
</organism>
<dbReference type="PROSITE" id="PS51257">
    <property type="entry name" value="PROKAR_LIPOPROTEIN"/>
    <property type="match status" value="1"/>
</dbReference>
<dbReference type="PROSITE" id="PS50005">
    <property type="entry name" value="TPR"/>
    <property type="match status" value="1"/>
</dbReference>